<dbReference type="EMBL" id="CAEZSR010000167">
    <property type="protein sequence ID" value="CAB4583130.1"/>
    <property type="molecule type" value="Genomic_DNA"/>
</dbReference>
<organism evidence="1">
    <name type="scientific">freshwater metagenome</name>
    <dbReference type="NCBI Taxonomy" id="449393"/>
    <lineage>
        <taxon>unclassified sequences</taxon>
        <taxon>metagenomes</taxon>
        <taxon>ecological metagenomes</taxon>
    </lineage>
</organism>
<reference evidence="1" key="1">
    <citation type="submission" date="2020-05" db="EMBL/GenBank/DDBJ databases">
        <authorList>
            <person name="Chiriac C."/>
            <person name="Salcher M."/>
            <person name="Ghai R."/>
            <person name="Kavagutti S V."/>
        </authorList>
    </citation>
    <scope>NUCLEOTIDE SEQUENCE</scope>
</reference>
<dbReference type="AlphaFoldDB" id="A0A6J6F2V7"/>
<accession>A0A6J6F2V7</accession>
<proteinExistence type="predicted"/>
<protein>
    <submittedName>
        <fullName evidence="1">Unannotated protein</fullName>
    </submittedName>
</protein>
<gene>
    <name evidence="1" type="ORF">UFOPK1493_03221</name>
</gene>
<name>A0A6J6F2V7_9ZZZZ</name>
<evidence type="ECO:0000313" key="1">
    <source>
        <dbReference type="EMBL" id="CAB4583130.1"/>
    </source>
</evidence>
<sequence length="65" mass="7382">MYDCTPDGYYPSEIDGYEIWTIDGQRSLCDFLYRCHLWPQWDSAAVVVLGAPDYLCDAGGQCLKP</sequence>